<reference evidence="2 3" key="1">
    <citation type="journal article" date="2021" name="Elife">
        <title>Chloroplast acquisition without the gene transfer in kleptoplastic sea slugs, Plakobranchus ocellatus.</title>
        <authorList>
            <person name="Maeda T."/>
            <person name="Takahashi S."/>
            <person name="Yoshida T."/>
            <person name="Shimamura S."/>
            <person name="Takaki Y."/>
            <person name="Nagai Y."/>
            <person name="Toyoda A."/>
            <person name="Suzuki Y."/>
            <person name="Arimoto A."/>
            <person name="Ishii H."/>
            <person name="Satoh N."/>
            <person name="Nishiyama T."/>
            <person name="Hasebe M."/>
            <person name="Maruyama T."/>
            <person name="Minagawa J."/>
            <person name="Obokata J."/>
            <person name="Shigenobu S."/>
        </authorList>
    </citation>
    <scope>NUCLEOTIDE SEQUENCE [LARGE SCALE GENOMIC DNA]</scope>
</reference>
<feature type="chain" id="PRO_5043506524" evidence="1">
    <location>
        <begin position="27"/>
        <end position="235"/>
    </location>
</feature>
<keyword evidence="1" id="KW-0732">Signal</keyword>
<gene>
    <name evidence="2" type="ORF">PoB_007593000</name>
</gene>
<feature type="signal peptide" evidence="1">
    <location>
        <begin position="1"/>
        <end position="26"/>
    </location>
</feature>
<comment type="caution">
    <text evidence="2">The sequence shown here is derived from an EMBL/GenBank/DDBJ whole genome shotgun (WGS) entry which is preliminary data.</text>
</comment>
<dbReference type="Proteomes" id="UP000735302">
    <property type="component" value="Unassembled WGS sequence"/>
</dbReference>
<sequence length="235" mass="25946">MADRADFMSVFIRFMVTLAVSFRSEADDMTVNKSAVPFILYRPVLSISTPSKPNLQANSISEVCSKPAPLGLEIKSWPRVALITRSPWKGVNDTHRPSAILDNVPYTASAIQDNAPYTASAIQDNAPYTASAFQDNTPYTASAIVDNVPYTASAILDNAPYTASTILDNAPYTASAILDNLLYTASAIQDNAPYIASALQDNVPYTRQRFLHCLFNTEYCTTFYKPTTRQRFLYL</sequence>
<keyword evidence="3" id="KW-1185">Reference proteome</keyword>
<proteinExistence type="predicted"/>
<dbReference type="AlphaFoldDB" id="A0AAV4DZD5"/>
<accession>A0AAV4DZD5</accession>
<evidence type="ECO:0000256" key="1">
    <source>
        <dbReference type="SAM" id="SignalP"/>
    </source>
</evidence>
<protein>
    <submittedName>
        <fullName evidence="2">Chemotaxis protein chea</fullName>
    </submittedName>
</protein>
<dbReference type="EMBL" id="BLXT01008489">
    <property type="protein sequence ID" value="GFO49425.1"/>
    <property type="molecule type" value="Genomic_DNA"/>
</dbReference>
<name>A0AAV4DZD5_9GAST</name>
<evidence type="ECO:0000313" key="2">
    <source>
        <dbReference type="EMBL" id="GFO49425.1"/>
    </source>
</evidence>
<organism evidence="2 3">
    <name type="scientific">Plakobranchus ocellatus</name>
    <dbReference type="NCBI Taxonomy" id="259542"/>
    <lineage>
        <taxon>Eukaryota</taxon>
        <taxon>Metazoa</taxon>
        <taxon>Spiralia</taxon>
        <taxon>Lophotrochozoa</taxon>
        <taxon>Mollusca</taxon>
        <taxon>Gastropoda</taxon>
        <taxon>Heterobranchia</taxon>
        <taxon>Euthyneura</taxon>
        <taxon>Panpulmonata</taxon>
        <taxon>Sacoglossa</taxon>
        <taxon>Placobranchoidea</taxon>
        <taxon>Plakobranchidae</taxon>
        <taxon>Plakobranchus</taxon>
    </lineage>
</organism>
<evidence type="ECO:0000313" key="3">
    <source>
        <dbReference type="Proteomes" id="UP000735302"/>
    </source>
</evidence>